<feature type="transmembrane region" description="Helical" evidence="7">
    <location>
        <begin position="242"/>
        <end position="266"/>
    </location>
</feature>
<dbReference type="SUPFAM" id="SSF161098">
    <property type="entry name" value="MetI-like"/>
    <property type="match status" value="1"/>
</dbReference>
<keyword evidence="6 7" id="KW-0472">Membrane</keyword>
<feature type="transmembrane region" description="Helical" evidence="7">
    <location>
        <begin position="103"/>
        <end position="126"/>
    </location>
</feature>
<organism evidence="9 10">
    <name type="scientific">Halostagnicola larsenii XH-48</name>
    <dbReference type="NCBI Taxonomy" id="797299"/>
    <lineage>
        <taxon>Archaea</taxon>
        <taxon>Methanobacteriati</taxon>
        <taxon>Methanobacteriota</taxon>
        <taxon>Stenosarchaea group</taxon>
        <taxon>Halobacteria</taxon>
        <taxon>Halobacteriales</taxon>
        <taxon>Natrialbaceae</taxon>
        <taxon>Halostagnicola</taxon>
    </lineage>
</organism>
<dbReference type="Gene3D" id="1.10.3720.10">
    <property type="entry name" value="MetI-like"/>
    <property type="match status" value="1"/>
</dbReference>
<evidence type="ECO:0000256" key="5">
    <source>
        <dbReference type="ARBA" id="ARBA00022989"/>
    </source>
</evidence>
<keyword evidence="10" id="KW-1185">Reference proteome</keyword>
<dbReference type="KEGG" id="hlr:HALLA_08000"/>
<dbReference type="STRING" id="797299.HALLA_08000"/>
<dbReference type="Pfam" id="PF19300">
    <property type="entry name" value="BPD_transp_1_N"/>
    <property type="match status" value="1"/>
</dbReference>
<evidence type="ECO:0000313" key="9">
    <source>
        <dbReference type="EMBL" id="AHF98812.1"/>
    </source>
</evidence>
<dbReference type="HOGENOM" id="CLU_036879_0_1_2"/>
<dbReference type="eggNOG" id="arCOG00751">
    <property type="taxonomic scope" value="Archaea"/>
</dbReference>
<dbReference type="AlphaFoldDB" id="W0JPB1"/>
<evidence type="ECO:0000256" key="2">
    <source>
        <dbReference type="ARBA" id="ARBA00022448"/>
    </source>
</evidence>
<evidence type="ECO:0000313" key="10">
    <source>
        <dbReference type="Proteomes" id="UP000019024"/>
    </source>
</evidence>
<dbReference type="InterPro" id="IPR000515">
    <property type="entry name" value="MetI-like"/>
</dbReference>
<keyword evidence="4 7" id="KW-0812">Transmembrane</keyword>
<dbReference type="EMBL" id="CP007055">
    <property type="protein sequence ID" value="AHF98812.1"/>
    <property type="molecule type" value="Genomic_DNA"/>
</dbReference>
<keyword evidence="2 7" id="KW-0813">Transport</keyword>
<keyword evidence="5 7" id="KW-1133">Transmembrane helix</keyword>
<dbReference type="Proteomes" id="UP000019024">
    <property type="component" value="Chromosome"/>
</dbReference>
<feature type="transmembrane region" description="Helical" evidence="7">
    <location>
        <begin position="180"/>
        <end position="203"/>
    </location>
</feature>
<evidence type="ECO:0000256" key="6">
    <source>
        <dbReference type="ARBA" id="ARBA00023136"/>
    </source>
</evidence>
<dbReference type="InterPro" id="IPR045621">
    <property type="entry name" value="BPD_transp_1_N"/>
</dbReference>
<feature type="transmembrane region" description="Helical" evidence="7">
    <location>
        <begin position="138"/>
        <end position="165"/>
    </location>
</feature>
<feature type="transmembrane region" description="Helical" evidence="7">
    <location>
        <begin position="12"/>
        <end position="31"/>
    </location>
</feature>
<comment type="subcellular location">
    <subcellularLocation>
        <location evidence="1 7">Cell membrane</location>
        <topology evidence="1 7">Multi-pass membrane protein</topology>
    </subcellularLocation>
</comment>
<sequence>MTFRRFVLRRLLLIVPILLGVSVLTFALVHLTPGDPISRMVAQNPHVTAAEEAQLRAQYGLDGPVWEQYLMWLGNVLSGDLGTVYGSNRSVSEVILLRLPETVALGVFGWVFAIGIAIPTGIYAAIRKGTVGDTASRVLALSGASIPNFWLGLLLILVFVLWMGWWDVRPPREPLTHPSVLWHLVLPGITVGTATCASVMRVLRRSMAEELNKEYTTAARAKGLPERQVVCKHVLRNSLSAVVTIVATLTAGIVAGAVVVEVVFAWPGLGQELVGAIHGHEINLVVGITLLTAVFVVLCNLLADIIYAVLDPRIRYD</sequence>
<name>W0JPB1_9EURY</name>
<evidence type="ECO:0000259" key="8">
    <source>
        <dbReference type="PROSITE" id="PS50928"/>
    </source>
</evidence>
<proteinExistence type="inferred from homology"/>
<dbReference type="PANTHER" id="PTHR43163">
    <property type="entry name" value="DIPEPTIDE TRANSPORT SYSTEM PERMEASE PROTEIN DPPB-RELATED"/>
    <property type="match status" value="1"/>
</dbReference>
<feature type="domain" description="ABC transmembrane type-1" evidence="8">
    <location>
        <begin position="99"/>
        <end position="303"/>
    </location>
</feature>
<dbReference type="PROSITE" id="PS50928">
    <property type="entry name" value="ABC_TM1"/>
    <property type="match status" value="1"/>
</dbReference>
<evidence type="ECO:0000256" key="1">
    <source>
        <dbReference type="ARBA" id="ARBA00004651"/>
    </source>
</evidence>
<evidence type="ECO:0000256" key="4">
    <source>
        <dbReference type="ARBA" id="ARBA00022692"/>
    </source>
</evidence>
<dbReference type="GeneID" id="25144427"/>
<evidence type="ECO:0000256" key="7">
    <source>
        <dbReference type="RuleBase" id="RU363032"/>
    </source>
</evidence>
<comment type="similarity">
    <text evidence="7">Belongs to the binding-protein-dependent transport system permease family.</text>
</comment>
<dbReference type="GO" id="GO:0055085">
    <property type="term" value="P:transmembrane transport"/>
    <property type="evidence" value="ECO:0007669"/>
    <property type="project" value="InterPro"/>
</dbReference>
<dbReference type="GO" id="GO:0005886">
    <property type="term" value="C:plasma membrane"/>
    <property type="evidence" value="ECO:0007669"/>
    <property type="project" value="UniProtKB-SubCell"/>
</dbReference>
<keyword evidence="3" id="KW-1003">Cell membrane</keyword>
<dbReference type="CDD" id="cd06261">
    <property type="entry name" value="TM_PBP2"/>
    <property type="match status" value="1"/>
</dbReference>
<dbReference type="RefSeq" id="WP_049952013.1">
    <property type="nucleotide sequence ID" value="NZ_CP007055.1"/>
</dbReference>
<reference evidence="9 10" key="1">
    <citation type="submission" date="2014-01" db="EMBL/GenBank/DDBJ databases">
        <authorList>
            <consortium name="DOE Joint Genome Institute"/>
            <person name="Anderson I."/>
            <person name="Huntemann M."/>
            <person name="Han J."/>
            <person name="Chen A."/>
            <person name="Kyrpides N."/>
            <person name="Mavromatis K."/>
            <person name="Markowitz V."/>
            <person name="Palaniappan K."/>
            <person name="Ivanova N."/>
            <person name="Schaumberg A."/>
            <person name="Pati A."/>
            <person name="Liolios K."/>
            <person name="Nordberg H.P."/>
            <person name="Cantor M.N."/>
            <person name="Hua S.X."/>
            <person name="Woyke T."/>
        </authorList>
    </citation>
    <scope>NUCLEOTIDE SEQUENCE [LARGE SCALE GENOMIC DNA]</scope>
    <source>
        <strain evidence="9 10">XH-48</strain>
    </source>
</reference>
<dbReference type="PATRIC" id="fig|797299.3.peg.642"/>
<dbReference type="OrthoDB" id="44105at2157"/>
<feature type="transmembrane region" description="Helical" evidence="7">
    <location>
        <begin position="286"/>
        <end position="310"/>
    </location>
</feature>
<accession>W0JPB1</accession>
<dbReference type="InterPro" id="IPR035906">
    <property type="entry name" value="MetI-like_sf"/>
</dbReference>
<dbReference type="PANTHER" id="PTHR43163:SF6">
    <property type="entry name" value="DIPEPTIDE TRANSPORT SYSTEM PERMEASE PROTEIN DPPB-RELATED"/>
    <property type="match status" value="1"/>
</dbReference>
<protein>
    <submittedName>
        <fullName evidence="9">Peptide ABC transporter permease</fullName>
    </submittedName>
</protein>
<dbReference type="Pfam" id="PF00528">
    <property type="entry name" value="BPD_transp_1"/>
    <property type="match status" value="1"/>
</dbReference>
<evidence type="ECO:0000256" key="3">
    <source>
        <dbReference type="ARBA" id="ARBA00022475"/>
    </source>
</evidence>
<gene>
    <name evidence="9" type="ORF">HALLA_08000</name>
</gene>